<dbReference type="AlphaFoldDB" id="A0A9D1E8B4"/>
<dbReference type="InterPro" id="IPR001296">
    <property type="entry name" value="Glyco_trans_1"/>
</dbReference>
<dbReference type="EMBL" id="DVHM01000045">
    <property type="protein sequence ID" value="HIR70185.1"/>
    <property type="molecule type" value="Genomic_DNA"/>
</dbReference>
<proteinExistence type="predicted"/>
<evidence type="ECO:0000313" key="3">
    <source>
        <dbReference type="Proteomes" id="UP000823912"/>
    </source>
</evidence>
<reference evidence="2" key="2">
    <citation type="journal article" date="2021" name="PeerJ">
        <title>Extensive microbial diversity within the chicken gut microbiome revealed by metagenomics and culture.</title>
        <authorList>
            <person name="Gilroy R."/>
            <person name="Ravi A."/>
            <person name="Getino M."/>
            <person name="Pursley I."/>
            <person name="Horton D.L."/>
            <person name="Alikhan N.F."/>
            <person name="Baker D."/>
            <person name="Gharbi K."/>
            <person name="Hall N."/>
            <person name="Watson M."/>
            <person name="Adriaenssens E.M."/>
            <person name="Foster-Nyarko E."/>
            <person name="Jarju S."/>
            <person name="Secka A."/>
            <person name="Antonio M."/>
            <person name="Oren A."/>
            <person name="Chaudhuri R.R."/>
            <person name="La Ragione R."/>
            <person name="Hildebrand F."/>
            <person name="Pallen M.J."/>
        </authorList>
    </citation>
    <scope>NUCLEOTIDE SEQUENCE</scope>
    <source>
        <strain evidence="2">ChiSjej5B23-6657</strain>
    </source>
</reference>
<comment type="caution">
    <text evidence="2">The sequence shown here is derived from an EMBL/GenBank/DDBJ whole genome shotgun (WGS) entry which is preliminary data.</text>
</comment>
<dbReference type="CDD" id="cd03801">
    <property type="entry name" value="GT4_PimA-like"/>
    <property type="match status" value="1"/>
</dbReference>
<dbReference type="Pfam" id="PF00534">
    <property type="entry name" value="Glycos_transf_1"/>
    <property type="match status" value="1"/>
</dbReference>
<organism evidence="2 3">
    <name type="scientific">Candidatus Pullilachnospira gallistercoris</name>
    <dbReference type="NCBI Taxonomy" id="2840911"/>
    <lineage>
        <taxon>Bacteria</taxon>
        <taxon>Bacillati</taxon>
        <taxon>Bacillota</taxon>
        <taxon>Clostridia</taxon>
        <taxon>Lachnospirales</taxon>
        <taxon>Lachnospiraceae</taxon>
        <taxon>Lachnospiraceae incertae sedis</taxon>
        <taxon>Candidatus Pullilachnospira</taxon>
    </lineage>
</organism>
<dbReference type="Proteomes" id="UP000823912">
    <property type="component" value="Unassembled WGS sequence"/>
</dbReference>
<evidence type="ECO:0000259" key="1">
    <source>
        <dbReference type="Pfam" id="PF00534"/>
    </source>
</evidence>
<gene>
    <name evidence="2" type="ORF">IAA55_02760</name>
</gene>
<name>A0A9D1E8B4_9FIRM</name>
<dbReference type="PANTHER" id="PTHR12526">
    <property type="entry name" value="GLYCOSYLTRANSFERASE"/>
    <property type="match status" value="1"/>
</dbReference>
<accession>A0A9D1E8B4</accession>
<feature type="non-terminal residue" evidence="2">
    <location>
        <position position="1"/>
    </location>
</feature>
<dbReference type="Gene3D" id="3.40.50.2000">
    <property type="entry name" value="Glycogen Phosphorylase B"/>
    <property type="match status" value="2"/>
</dbReference>
<dbReference type="GO" id="GO:0016757">
    <property type="term" value="F:glycosyltransferase activity"/>
    <property type="evidence" value="ECO:0007669"/>
    <property type="project" value="InterPro"/>
</dbReference>
<protein>
    <submittedName>
        <fullName evidence="2">Glycosyltransferase family 4 protein</fullName>
    </submittedName>
</protein>
<sequence length="250" mass="28332">EEFYAGLSDRQKEYVKEILEAADTNLVLSDFLKKKLLEKAVRAEVEILHNAVSTDKQYCYRGDKPRIVMLGRIGERKGSYDLLTAVAQIRDRLPRDTELWLCGDGETQKARRLAAELHIEDMIAHVGWISGRELQACLKDAAIHVLPSYREGLPMSILETMGMGIPNISTRIASIPEVIRDGETGFLLEPGDIEGLETAILRLLSDKEVRQKISRRSYDLITEEFSLEASVAKLERLYIDILGNYRRLKG</sequence>
<evidence type="ECO:0000313" key="2">
    <source>
        <dbReference type="EMBL" id="HIR70185.1"/>
    </source>
</evidence>
<dbReference type="SUPFAM" id="SSF53756">
    <property type="entry name" value="UDP-Glycosyltransferase/glycogen phosphorylase"/>
    <property type="match status" value="1"/>
</dbReference>
<feature type="domain" description="Glycosyl transferase family 1" evidence="1">
    <location>
        <begin position="61"/>
        <end position="218"/>
    </location>
</feature>
<reference evidence="2" key="1">
    <citation type="submission" date="2020-10" db="EMBL/GenBank/DDBJ databases">
        <authorList>
            <person name="Gilroy R."/>
        </authorList>
    </citation>
    <scope>NUCLEOTIDE SEQUENCE</scope>
    <source>
        <strain evidence="2">ChiSjej5B23-6657</strain>
    </source>
</reference>